<evidence type="ECO:0000313" key="2">
    <source>
        <dbReference type="EMBL" id="QAA31072.1"/>
    </source>
</evidence>
<dbReference type="PANTHER" id="PTHR37299:SF4">
    <property type="entry name" value="TRANSCRIPTIONAL REGULATOR"/>
    <property type="match status" value="1"/>
</dbReference>
<sequence>MTKFAEADFFSEFFCTSNRSKLFSPWIMDSKLQLTIAYMQDRCKLIVIDKRLCYYFYEGRMFMRISVIEDPLIEDIEIKIFCKEKNSYVDKLVNCLSENEVILVGTIDNEKFKLSSKEIYYFESVDNRTYIYTENKVYKSDLKLYELEDKLFSTKFTRINKACILNLDKLQKVQGQLNGRLLATLYNGEKLIINRSYVQEIKQKLRE</sequence>
<dbReference type="InterPro" id="IPR007492">
    <property type="entry name" value="LytTR_DNA-bd_dom"/>
</dbReference>
<accession>A0A410DPT0</accession>
<dbReference type="Proteomes" id="UP000286268">
    <property type="component" value="Chromosome"/>
</dbReference>
<protein>
    <recommendedName>
        <fullName evidence="1">HTH LytTR-type domain-containing protein</fullName>
    </recommendedName>
</protein>
<dbReference type="Gene3D" id="2.40.50.1020">
    <property type="entry name" value="LytTr DNA-binding domain"/>
    <property type="match status" value="1"/>
</dbReference>
<dbReference type="PROSITE" id="PS50930">
    <property type="entry name" value="HTH_LYTTR"/>
    <property type="match status" value="1"/>
</dbReference>
<dbReference type="PANTHER" id="PTHR37299">
    <property type="entry name" value="TRANSCRIPTIONAL REGULATOR-RELATED"/>
    <property type="match status" value="1"/>
</dbReference>
<dbReference type="Pfam" id="PF04397">
    <property type="entry name" value="LytTR"/>
    <property type="match status" value="1"/>
</dbReference>
<feature type="domain" description="HTH LytTR-type" evidence="1">
    <location>
        <begin position="103"/>
        <end position="207"/>
    </location>
</feature>
<dbReference type="InterPro" id="IPR046947">
    <property type="entry name" value="LytR-like"/>
</dbReference>
<dbReference type="GO" id="GO:0003677">
    <property type="term" value="F:DNA binding"/>
    <property type="evidence" value="ECO:0007669"/>
    <property type="project" value="InterPro"/>
</dbReference>
<proteinExistence type="predicted"/>
<dbReference type="KEGG" id="cmah:C1I91_05000"/>
<reference evidence="2 3" key="1">
    <citation type="submission" date="2018-01" db="EMBL/GenBank/DDBJ databases">
        <title>Genome Sequencing and Assembly of Anaerobacter polyendosporus strain CT4.</title>
        <authorList>
            <person name="Tachaapaikoon C."/>
            <person name="Sutheeworapong S."/>
            <person name="Jenjaroenpun P."/>
            <person name="Wongsurawat T."/>
            <person name="Nookeaw I."/>
            <person name="Cheawchanlertfa P."/>
            <person name="Kosugi A."/>
            <person name="Cheevadhanarak S."/>
            <person name="Ratanakhanokchai K."/>
        </authorList>
    </citation>
    <scope>NUCLEOTIDE SEQUENCE [LARGE SCALE GENOMIC DNA]</scope>
    <source>
        <strain evidence="2 3">CT4</strain>
    </source>
</reference>
<evidence type="ECO:0000259" key="1">
    <source>
        <dbReference type="PROSITE" id="PS50930"/>
    </source>
</evidence>
<gene>
    <name evidence="2" type="ORF">C1I91_05000</name>
</gene>
<dbReference type="OrthoDB" id="9808614at2"/>
<name>A0A410DPT0_9CLOT</name>
<dbReference type="AlphaFoldDB" id="A0A410DPT0"/>
<dbReference type="SMART" id="SM00850">
    <property type="entry name" value="LytTR"/>
    <property type="match status" value="1"/>
</dbReference>
<keyword evidence="3" id="KW-1185">Reference proteome</keyword>
<dbReference type="GO" id="GO:0000156">
    <property type="term" value="F:phosphorelay response regulator activity"/>
    <property type="evidence" value="ECO:0007669"/>
    <property type="project" value="InterPro"/>
</dbReference>
<organism evidence="2 3">
    <name type="scientific">Clostridium manihotivorum</name>
    <dbReference type="NCBI Taxonomy" id="2320868"/>
    <lineage>
        <taxon>Bacteria</taxon>
        <taxon>Bacillati</taxon>
        <taxon>Bacillota</taxon>
        <taxon>Clostridia</taxon>
        <taxon>Eubacteriales</taxon>
        <taxon>Clostridiaceae</taxon>
        <taxon>Clostridium</taxon>
    </lineage>
</organism>
<dbReference type="EMBL" id="CP025746">
    <property type="protein sequence ID" value="QAA31072.1"/>
    <property type="molecule type" value="Genomic_DNA"/>
</dbReference>
<evidence type="ECO:0000313" key="3">
    <source>
        <dbReference type="Proteomes" id="UP000286268"/>
    </source>
</evidence>